<evidence type="ECO:0000313" key="4">
    <source>
        <dbReference type="Proteomes" id="UP000807825"/>
    </source>
</evidence>
<dbReference type="Pfam" id="PF13358">
    <property type="entry name" value="DDE_3"/>
    <property type="match status" value="1"/>
</dbReference>
<dbReference type="NCBIfam" id="NF033545">
    <property type="entry name" value="transpos_IS630"/>
    <property type="match status" value="1"/>
</dbReference>
<keyword evidence="1" id="KW-0812">Transmembrane</keyword>
<dbReference type="AlphaFoldDB" id="A0A9D6V1I0"/>
<keyword evidence="1" id="KW-0472">Membrane</keyword>
<dbReference type="EMBL" id="JACRDE010000258">
    <property type="protein sequence ID" value="MBI5249722.1"/>
    <property type="molecule type" value="Genomic_DNA"/>
</dbReference>
<comment type="caution">
    <text evidence="3">The sequence shown here is derived from an EMBL/GenBank/DDBJ whole genome shotgun (WGS) entry which is preliminary data.</text>
</comment>
<dbReference type="InterPro" id="IPR038717">
    <property type="entry name" value="Tc1-like_DDE_dom"/>
</dbReference>
<dbReference type="Gene3D" id="3.30.420.10">
    <property type="entry name" value="Ribonuclease H-like superfamily/Ribonuclease H"/>
    <property type="match status" value="1"/>
</dbReference>
<gene>
    <name evidence="3" type="ORF">HY912_09520</name>
</gene>
<dbReference type="InterPro" id="IPR036397">
    <property type="entry name" value="RNaseH_sf"/>
</dbReference>
<sequence length="183" mass="21269">MVAQRDPLDTRPVILAPQDEGRFGRINQHRPCWAPKGIRPVAPRQIVRTYVYVFAAVCAPLGRMTALILPFVNTDMMNLFLDYVSRDFKDFFVIMIVDQAGWHMTKRLKIPENIRLIAQPSHSPELNPVEHLWDELREKAMTNKGFKSLDQVEEALCREIRALENNPNRLRSLTNFPYLRIPC</sequence>
<keyword evidence="1" id="KW-1133">Transmembrane helix</keyword>
<dbReference type="Proteomes" id="UP000807825">
    <property type="component" value="Unassembled WGS sequence"/>
</dbReference>
<reference evidence="3" key="1">
    <citation type="submission" date="2020-07" db="EMBL/GenBank/DDBJ databases">
        <title>Huge and variable diversity of episymbiotic CPR bacteria and DPANN archaea in groundwater ecosystems.</title>
        <authorList>
            <person name="He C.Y."/>
            <person name="Keren R."/>
            <person name="Whittaker M."/>
            <person name="Farag I.F."/>
            <person name="Doudna J."/>
            <person name="Cate J.H.D."/>
            <person name="Banfield J.F."/>
        </authorList>
    </citation>
    <scope>NUCLEOTIDE SEQUENCE</scope>
    <source>
        <strain evidence="3">NC_groundwater_1664_Pr3_B-0.1um_52_9</strain>
    </source>
</reference>
<organism evidence="3 4">
    <name type="scientific">Desulfomonile tiedjei</name>
    <dbReference type="NCBI Taxonomy" id="2358"/>
    <lineage>
        <taxon>Bacteria</taxon>
        <taxon>Pseudomonadati</taxon>
        <taxon>Thermodesulfobacteriota</taxon>
        <taxon>Desulfomonilia</taxon>
        <taxon>Desulfomonilales</taxon>
        <taxon>Desulfomonilaceae</taxon>
        <taxon>Desulfomonile</taxon>
    </lineage>
</organism>
<dbReference type="GO" id="GO:0003676">
    <property type="term" value="F:nucleic acid binding"/>
    <property type="evidence" value="ECO:0007669"/>
    <property type="project" value="InterPro"/>
</dbReference>
<dbReference type="InterPro" id="IPR047655">
    <property type="entry name" value="Transpos_IS630-like"/>
</dbReference>
<feature type="domain" description="Tc1-like transposase DDE" evidence="2">
    <location>
        <begin position="18"/>
        <end position="152"/>
    </location>
</feature>
<evidence type="ECO:0000259" key="2">
    <source>
        <dbReference type="Pfam" id="PF13358"/>
    </source>
</evidence>
<proteinExistence type="predicted"/>
<protein>
    <submittedName>
        <fullName evidence="3">IS630 family transposase</fullName>
    </submittedName>
</protein>
<feature type="transmembrane region" description="Helical" evidence="1">
    <location>
        <begin position="50"/>
        <end position="72"/>
    </location>
</feature>
<evidence type="ECO:0000256" key="1">
    <source>
        <dbReference type="SAM" id="Phobius"/>
    </source>
</evidence>
<evidence type="ECO:0000313" key="3">
    <source>
        <dbReference type="EMBL" id="MBI5249722.1"/>
    </source>
</evidence>
<name>A0A9D6V1I0_9BACT</name>
<accession>A0A9D6V1I0</accession>